<gene>
    <name evidence="1" type="ORF">N8T08_006941</name>
</gene>
<accession>A0ACC3AZJ6</accession>
<keyword evidence="2" id="KW-1185">Reference proteome</keyword>
<evidence type="ECO:0000313" key="1">
    <source>
        <dbReference type="EMBL" id="KAK1143241.1"/>
    </source>
</evidence>
<protein>
    <submittedName>
        <fullName evidence="1">Uncharacterized protein</fullName>
    </submittedName>
</protein>
<comment type="caution">
    <text evidence="1">The sequence shown here is derived from an EMBL/GenBank/DDBJ whole genome shotgun (WGS) entry which is preliminary data.</text>
</comment>
<sequence length="517" mass="57886">MRLLPQLLAGGLALLQSLVAGTPVPEYFENAPVTRRDLSVQKVEAELGRVLSRGTTIFGPSDSGWDEAVERYNTFARPDIQIVVQPGKESDISRIVKYCNRNSIDFMVVNRGHAITSSVGTFKGLQIDMASLTNIDIQPDMKTAWFQGGTYDGQVMEVLWEKGYVATTGSCSCVGMMGPGLGGGHGRYEGLYGLISDNLVNLNVVLADGKEIRVNNKRHSDLFWAMQGAGHNFGIVTSFELKIYPRKVDSWHYHNYIWKQDQLETVFEELNKFHNNGSTPVLMGINFGLYMMDANVSDTEAILYWTFAYTGPAKDGEKLLKPFNAIPAVWDEQGDVPYPQIADIQGTGMKSPLCAPETTHITSTAGLKRYNITAQRNIYDLFNKKVAEHPEFKAARVVHEGYSNVGVRKRDSASSAFPFRDENHLMYFDAVIDEGSNLTEATQQFAAEVRDLWNAGQPERKPSTYVNYAGGGESLESLYGWEPWRLQRLRRLKAKYDPNNRFRFYNPIIPEGGKKGN</sequence>
<dbReference type="EMBL" id="JAOPJF010000042">
    <property type="protein sequence ID" value="KAK1143241.1"/>
    <property type="molecule type" value="Genomic_DNA"/>
</dbReference>
<organism evidence="1 2">
    <name type="scientific">Aspergillus melleus</name>
    <dbReference type="NCBI Taxonomy" id="138277"/>
    <lineage>
        <taxon>Eukaryota</taxon>
        <taxon>Fungi</taxon>
        <taxon>Dikarya</taxon>
        <taxon>Ascomycota</taxon>
        <taxon>Pezizomycotina</taxon>
        <taxon>Eurotiomycetes</taxon>
        <taxon>Eurotiomycetidae</taxon>
        <taxon>Eurotiales</taxon>
        <taxon>Aspergillaceae</taxon>
        <taxon>Aspergillus</taxon>
        <taxon>Aspergillus subgen. Circumdati</taxon>
    </lineage>
</organism>
<evidence type="ECO:0000313" key="2">
    <source>
        <dbReference type="Proteomes" id="UP001177260"/>
    </source>
</evidence>
<reference evidence="1 2" key="1">
    <citation type="journal article" date="2023" name="ACS Omega">
        <title>Identification of the Neoaspergillic Acid Biosynthesis Gene Cluster by Establishing an In Vitro CRISPR-Ribonucleoprotein Genetic System in Aspergillus melleus.</title>
        <authorList>
            <person name="Yuan B."/>
            <person name="Grau M.F."/>
            <person name="Murata R.M."/>
            <person name="Torok T."/>
            <person name="Venkateswaran K."/>
            <person name="Stajich J.E."/>
            <person name="Wang C.C.C."/>
        </authorList>
    </citation>
    <scope>NUCLEOTIDE SEQUENCE [LARGE SCALE GENOMIC DNA]</scope>
    <source>
        <strain evidence="1 2">IMV 1140</strain>
    </source>
</reference>
<proteinExistence type="predicted"/>
<dbReference type="Proteomes" id="UP001177260">
    <property type="component" value="Unassembled WGS sequence"/>
</dbReference>
<name>A0ACC3AZJ6_9EURO</name>